<dbReference type="Pfam" id="PF04434">
    <property type="entry name" value="SWIM"/>
    <property type="match status" value="1"/>
</dbReference>
<dbReference type="PROSITE" id="PS50966">
    <property type="entry name" value="ZF_SWIM"/>
    <property type="match status" value="1"/>
</dbReference>
<evidence type="ECO:0000259" key="4">
    <source>
        <dbReference type="PROSITE" id="PS50966"/>
    </source>
</evidence>
<dbReference type="SUPFAM" id="SSF57850">
    <property type="entry name" value="RING/U-box"/>
    <property type="match status" value="1"/>
</dbReference>
<dbReference type="Pfam" id="PF13639">
    <property type="entry name" value="zf-RING_2"/>
    <property type="match status" value="1"/>
</dbReference>
<sequence>MSLRRAGTSFEDPIDLTEDLPRPSQTPIRRSGLAGPHTPMSRRVAPYPTSSVRRHEPISRSESLPSTPRIPTSTDSRSSKKTTSTRQSRKEPLAEGESPKEKRLGYFRTACPQAFYDVYQRAMTQRFYVLERYRVGTPECPQEIVELTGSTGNIYHVHIAKQPKCTCPHAEKGNQCKHVVYVLAKVLNAPFELVYQLALLSTELQQIFENAPPISSPQESRTEDRNRKPIEGDCPICFGELDAEGGESVVWCRAACGQNMHRDCFGMWAKSKVGDATCPFCRAVWEGDKDLVDTKKIDRRRGQWEEGYVNIRDQLPGVTGVRDESTYARWSPYAARRRYRYW</sequence>
<dbReference type="Gene3D" id="3.30.40.10">
    <property type="entry name" value="Zinc/RING finger domain, C3HC4 (zinc finger)"/>
    <property type="match status" value="1"/>
</dbReference>
<protein>
    <submittedName>
        <fullName evidence="5">Uncharacterized protein</fullName>
    </submittedName>
</protein>
<feature type="region of interest" description="Disordered" evidence="2">
    <location>
        <begin position="1"/>
        <end position="101"/>
    </location>
</feature>
<gene>
    <name evidence="5" type="ORF">NLU13_1307</name>
</gene>
<evidence type="ECO:0000313" key="5">
    <source>
        <dbReference type="EMBL" id="KAK0391808.1"/>
    </source>
</evidence>
<evidence type="ECO:0000313" key="6">
    <source>
        <dbReference type="Proteomes" id="UP001175261"/>
    </source>
</evidence>
<dbReference type="PROSITE" id="PS50089">
    <property type="entry name" value="ZF_RING_2"/>
    <property type="match status" value="1"/>
</dbReference>
<dbReference type="AlphaFoldDB" id="A0AA39GQQ2"/>
<feature type="compositionally biased region" description="Polar residues" evidence="2">
    <location>
        <begin position="60"/>
        <end position="71"/>
    </location>
</feature>
<feature type="domain" description="SWIM-type" evidence="4">
    <location>
        <begin position="155"/>
        <end position="187"/>
    </location>
</feature>
<evidence type="ECO:0000256" key="2">
    <source>
        <dbReference type="SAM" id="MobiDB-lite"/>
    </source>
</evidence>
<dbReference type="GO" id="GO:0008270">
    <property type="term" value="F:zinc ion binding"/>
    <property type="evidence" value="ECO:0007669"/>
    <property type="project" value="UniProtKB-KW"/>
</dbReference>
<keyword evidence="6" id="KW-1185">Reference proteome</keyword>
<dbReference type="Proteomes" id="UP001175261">
    <property type="component" value="Unassembled WGS sequence"/>
</dbReference>
<evidence type="ECO:0000259" key="3">
    <source>
        <dbReference type="PROSITE" id="PS50089"/>
    </source>
</evidence>
<dbReference type="CDD" id="cd16494">
    <property type="entry name" value="RING-CH-C4HC3_ZSWM2"/>
    <property type="match status" value="1"/>
</dbReference>
<dbReference type="InterPro" id="IPR039903">
    <property type="entry name" value="Zswim2"/>
</dbReference>
<dbReference type="EMBL" id="JAPDFR010000001">
    <property type="protein sequence ID" value="KAK0391808.1"/>
    <property type="molecule type" value="Genomic_DNA"/>
</dbReference>
<dbReference type="GO" id="GO:0061630">
    <property type="term" value="F:ubiquitin protein ligase activity"/>
    <property type="evidence" value="ECO:0007669"/>
    <property type="project" value="InterPro"/>
</dbReference>
<dbReference type="InterPro" id="IPR001841">
    <property type="entry name" value="Znf_RING"/>
</dbReference>
<comment type="caution">
    <text evidence="5">The sequence shown here is derived from an EMBL/GenBank/DDBJ whole genome shotgun (WGS) entry which is preliminary data.</text>
</comment>
<feature type="compositionally biased region" description="Basic and acidic residues" evidence="2">
    <location>
        <begin position="88"/>
        <end position="101"/>
    </location>
</feature>
<organism evidence="5 6">
    <name type="scientific">Sarocladium strictum</name>
    <name type="common">Black bundle disease fungus</name>
    <name type="synonym">Acremonium strictum</name>
    <dbReference type="NCBI Taxonomy" id="5046"/>
    <lineage>
        <taxon>Eukaryota</taxon>
        <taxon>Fungi</taxon>
        <taxon>Dikarya</taxon>
        <taxon>Ascomycota</taxon>
        <taxon>Pezizomycotina</taxon>
        <taxon>Sordariomycetes</taxon>
        <taxon>Hypocreomycetidae</taxon>
        <taxon>Hypocreales</taxon>
        <taxon>Sarocladiaceae</taxon>
        <taxon>Sarocladium</taxon>
    </lineage>
</organism>
<dbReference type="PANTHER" id="PTHR21540:SF0">
    <property type="entry name" value="PHD FAMILY PROTEIN"/>
    <property type="match status" value="1"/>
</dbReference>
<keyword evidence="1" id="KW-0863">Zinc-finger</keyword>
<dbReference type="InterPro" id="IPR007527">
    <property type="entry name" value="Znf_SWIM"/>
</dbReference>
<name>A0AA39GQQ2_SARSR</name>
<feature type="compositionally biased region" description="Low complexity" evidence="2">
    <location>
        <begin position="72"/>
        <end position="86"/>
    </location>
</feature>
<dbReference type="InterPro" id="IPR013083">
    <property type="entry name" value="Znf_RING/FYVE/PHD"/>
</dbReference>
<feature type="domain" description="RING-type" evidence="3">
    <location>
        <begin position="234"/>
        <end position="282"/>
    </location>
</feature>
<keyword evidence="1" id="KW-0479">Metal-binding</keyword>
<proteinExistence type="predicted"/>
<dbReference type="PANTHER" id="PTHR21540">
    <property type="entry name" value="RING FINGER AND SWIM DOMAIN-CONTAINING PROTEIN 2"/>
    <property type="match status" value="1"/>
</dbReference>
<accession>A0AA39GQQ2</accession>
<evidence type="ECO:0000256" key="1">
    <source>
        <dbReference type="PROSITE-ProRule" id="PRU00175"/>
    </source>
</evidence>
<keyword evidence="1" id="KW-0862">Zinc</keyword>
<reference evidence="5" key="1">
    <citation type="submission" date="2022-10" db="EMBL/GenBank/DDBJ databases">
        <title>Determination and structural analysis of whole genome sequence of Sarocladium strictum F4-1.</title>
        <authorList>
            <person name="Hu L."/>
            <person name="Jiang Y."/>
        </authorList>
    </citation>
    <scope>NUCLEOTIDE SEQUENCE</scope>
    <source>
        <strain evidence="5">F4-1</strain>
    </source>
</reference>